<proteinExistence type="predicted"/>
<evidence type="ECO:0000313" key="1">
    <source>
        <dbReference type="EMBL" id="DAE18195.1"/>
    </source>
</evidence>
<dbReference type="EMBL" id="BK015652">
    <property type="protein sequence ID" value="DAE18195.1"/>
    <property type="molecule type" value="Genomic_DNA"/>
</dbReference>
<organism evidence="1">
    <name type="scientific">Myoviridae sp. ctdNl2</name>
    <dbReference type="NCBI Taxonomy" id="2825140"/>
    <lineage>
        <taxon>Viruses</taxon>
        <taxon>Duplodnaviria</taxon>
        <taxon>Heunggongvirae</taxon>
        <taxon>Uroviricota</taxon>
        <taxon>Caudoviricetes</taxon>
    </lineage>
</organism>
<reference evidence="1" key="1">
    <citation type="journal article" date="2021" name="Proc. Natl. Acad. Sci. U.S.A.">
        <title>A Catalog of Tens of Thousands of Viruses from Human Metagenomes Reveals Hidden Associations with Chronic Diseases.</title>
        <authorList>
            <person name="Tisza M.J."/>
            <person name="Buck C.B."/>
        </authorList>
    </citation>
    <scope>NUCLEOTIDE SEQUENCE</scope>
    <source>
        <strain evidence="1">CtdNl2</strain>
    </source>
</reference>
<sequence length="209" mass="23562">MDFYVNEFMENNGIIIDKPFKVENVNRPLVINTDGTMLYQDTEEVVPIGVVFSILSGAYKVVKGTDDDRLYRKGDSYYYIGSSGTVSYVLWNNDVVDYALLYMGNVFKTREEAESQVESMLSMFDSINTKTAILPNSMGNVKEDTIKDSKDEDDSKQSATLSFEKDKGGTYSGYVSYINNKGNLVTKELDSYKSLSDILKMALKDVYSE</sequence>
<name>A0A8S5QH56_9CAUD</name>
<protein>
    <submittedName>
        <fullName evidence="1">Uncharacterized protein</fullName>
    </submittedName>
</protein>
<accession>A0A8S5QH56</accession>